<dbReference type="Proteomes" id="UP000077521">
    <property type="component" value="Unassembled WGS sequence"/>
</dbReference>
<comment type="caution">
    <text evidence="1">The sequence shown here is derived from an EMBL/GenBank/DDBJ whole genome shotgun (WGS) entry which is preliminary data.</text>
</comment>
<name>A0A177SZN3_9BASI</name>
<organism evidence="1 2">
    <name type="scientific">Tilletia indica</name>
    <dbReference type="NCBI Taxonomy" id="43049"/>
    <lineage>
        <taxon>Eukaryota</taxon>
        <taxon>Fungi</taxon>
        <taxon>Dikarya</taxon>
        <taxon>Basidiomycota</taxon>
        <taxon>Ustilaginomycotina</taxon>
        <taxon>Exobasidiomycetes</taxon>
        <taxon>Tilletiales</taxon>
        <taxon>Tilletiaceae</taxon>
        <taxon>Tilletia</taxon>
    </lineage>
</organism>
<gene>
    <name evidence="1" type="ORF">A4X13_0g8822</name>
</gene>
<evidence type="ECO:0000313" key="2">
    <source>
        <dbReference type="Proteomes" id="UP000077521"/>
    </source>
</evidence>
<accession>A0A177SZN3</accession>
<evidence type="ECO:0000313" key="1">
    <source>
        <dbReference type="EMBL" id="KAE8237353.1"/>
    </source>
</evidence>
<dbReference type="AlphaFoldDB" id="A0A177SZN3"/>
<proteinExistence type="predicted"/>
<reference evidence="1" key="2">
    <citation type="journal article" date="2019" name="IMA Fungus">
        <title>Genome sequencing and comparison of five Tilletia species to identify candidate genes for the detection of regulated species infecting wheat.</title>
        <authorList>
            <person name="Nguyen H.D.T."/>
            <person name="Sultana T."/>
            <person name="Kesanakurti P."/>
            <person name="Hambleton S."/>
        </authorList>
    </citation>
    <scope>NUCLEOTIDE SEQUENCE</scope>
    <source>
        <strain evidence="1">DAOMC 236416</strain>
    </source>
</reference>
<reference evidence="1" key="1">
    <citation type="submission" date="2016-04" db="EMBL/GenBank/DDBJ databases">
        <authorList>
            <person name="Nguyen H.D."/>
            <person name="Samba Siva P."/>
            <person name="Cullis J."/>
            <person name="Levesque C.A."/>
            <person name="Hambleton S."/>
        </authorList>
    </citation>
    <scope>NUCLEOTIDE SEQUENCE</scope>
    <source>
        <strain evidence="1">DAOMC 236416</strain>
    </source>
</reference>
<dbReference type="EMBL" id="LWDF02001822">
    <property type="protein sequence ID" value="KAE8237353.1"/>
    <property type="molecule type" value="Genomic_DNA"/>
</dbReference>
<protein>
    <submittedName>
        <fullName evidence="1">Uncharacterized protein</fullName>
    </submittedName>
</protein>
<sequence length="220" mass="25096">MPLFRLSHWAPGHGLAARPDAWRYFNGFNPDFAWHLFTPSKQILAPLPLNERWSQPNSHLAVTDIGPLETRLQFSKWLMDANQNKGQPAETLKDVHAPDYILFAIDRMYEKIVVSGPQEDSFHPNGINVLQTEDVALAEIWKMMRSRFAGLAPQPLVYAWGQSRDLWPRWAASCFYAHQTTRLIFSSVSRLSESDGPTEGTGQSAFVKHMLPIPRRLDDL</sequence>
<keyword evidence="2" id="KW-1185">Reference proteome</keyword>